<evidence type="ECO:0000313" key="2">
    <source>
        <dbReference type="Proteomes" id="UP000000496"/>
    </source>
</evidence>
<keyword evidence="2" id="KW-1185">Reference proteome</keyword>
<gene>
    <name evidence="1" type="ordered locus">SNE_A08490</name>
</gene>
<organism evidence="1 2">
    <name type="scientific">Simkania negevensis (strain ATCC VR-1471 / DSM 27360 / Z)</name>
    <dbReference type="NCBI Taxonomy" id="331113"/>
    <lineage>
        <taxon>Bacteria</taxon>
        <taxon>Pseudomonadati</taxon>
        <taxon>Chlamydiota</taxon>
        <taxon>Chlamydiia</taxon>
        <taxon>Parachlamydiales</taxon>
        <taxon>Simkaniaceae</taxon>
        <taxon>Simkania</taxon>
    </lineage>
</organism>
<dbReference type="HOGENOM" id="CLU_3222086_0_0_0"/>
<evidence type="ECO:0000313" key="1">
    <source>
        <dbReference type="EMBL" id="CCB88726.1"/>
    </source>
</evidence>
<dbReference type="EMBL" id="FR872582">
    <property type="protein sequence ID" value="CCB88726.1"/>
    <property type="molecule type" value="Genomic_DNA"/>
</dbReference>
<proteinExistence type="predicted"/>
<dbReference type="KEGG" id="sng:SNE_A08490"/>
<dbReference type="STRING" id="331113.SNE_A08490"/>
<dbReference type="AlphaFoldDB" id="F8L7J3"/>
<reference key="1">
    <citation type="journal article" date="2011" name="Mol. Biol. Evol.">
        <title>Unity in variety -- the pan-genome of the Chlamydiae.</title>
        <authorList>
            <person name="Collingro A."/>
            <person name="Tischler P."/>
            <person name="Weinmaier T."/>
            <person name="Penz T."/>
            <person name="Heinz E."/>
            <person name="Brunham R.C."/>
            <person name="Read T.D."/>
            <person name="Bavoil P.M."/>
            <person name="Sachse K."/>
            <person name="Kahane S."/>
            <person name="Friedman M.G."/>
            <person name="Rattei T."/>
            <person name="Myers G.S.A."/>
            <person name="Horn M."/>
        </authorList>
    </citation>
    <scope>NUCLEOTIDE SEQUENCE</scope>
    <source>
        <strain>Z</strain>
    </source>
</reference>
<reference evidence="1 2" key="2">
    <citation type="journal article" date="2011" name="Mol. Biol. Evol.">
        <title>Unity in variety--the pan-genome of the Chlamydiae.</title>
        <authorList>
            <person name="Collingro A."/>
            <person name="Tischler P."/>
            <person name="Weinmaier T."/>
            <person name="Penz T."/>
            <person name="Heinz E."/>
            <person name="Brunham R.C."/>
            <person name="Read T.D."/>
            <person name="Bavoil P.M."/>
            <person name="Sachse K."/>
            <person name="Kahane S."/>
            <person name="Friedman M.G."/>
            <person name="Rattei T."/>
            <person name="Myers G.S."/>
            <person name="Horn M."/>
        </authorList>
    </citation>
    <scope>NUCLEOTIDE SEQUENCE [LARGE SCALE GENOMIC DNA]</scope>
    <source>
        <strain evidence="2">ATCC VR-1471 / Z</strain>
    </source>
</reference>
<name>F8L7J3_SIMNZ</name>
<sequence>METLTYLPLAKLTLDFLYDNFYFFCPNFFLKKIIYFPKPIFEVV</sequence>
<dbReference type="Proteomes" id="UP000000496">
    <property type="component" value="Chromosome gsn.131"/>
</dbReference>
<accession>F8L7J3</accession>
<protein>
    <submittedName>
        <fullName evidence="1">Uncharacterized protein</fullName>
    </submittedName>
</protein>